<dbReference type="PROSITE" id="PS50016">
    <property type="entry name" value="ZF_PHD_2"/>
    <property type="match status" value="1"/>
</dbReference>
<keyword evidence="11" id="KW-1185">Reference proteome</keyword>
<dbReference type="GO" id="GO:0032259">
    <property type="term" value="P:methylation"/>
    <property type="evidence" value="ECO:0007669"/>
    <property type="project" value="UniProtKB-KW"/>
</dbReference>
<keyword evidence="5" id="KW-0539">Nucleus</keyword>
<dbReference type="PANTHER" id="PTHR46174">
    <property type="entry name" value="CXXC-TYPE ZINC FINGER PROTEIN 1"/>
    <property type="match status" value="1"/>
</dbReference>
<dbReference type="KEGG" id="cot:CORT_0B09710"/>
<evidence type="ECO:0000256" key="1">
    <source>
        <dbReference type="ARBA" id="ARBA00004123"/>
    </source>
</evidence>
<feature type="domain" description="PHD-type" evidence="9">
    <location>
        <begin position="72"/>
        <end position="122"/>
    </location>
</feature>
<dbReference type="InterPro" id="IPR019787">
    <property type="entry name" value="Znf_PHD-finger"/>
</dbReference>
<evidence type="ECO:0000259" key="9">
    <source>
        <dbReference type="PROSITE" id="PS50016"/>
    </source>
</evidence>
<evidence type="ECO:0000256" key="5">
    <source>
        <dbReference type="ARBA" id="ARBA00023242"/>
    </source>
</evidence>
<accession>H8X0G3</accession>
<evidence type="ECO:0000256" key="3">
    <source>
        <dbReference type="ARBA" id="ARBA00022771"/>
    </source>
</evidence>
<dbReference type="InterPro" id="IPR011011">
    <property type="entry name" value="Znf_FYVE_PHD"/>
</dbReference>
<evidence type="ECO:0000313" key="11">
    <source>
        <dbReference type="Proteomes" id="UP000005018"/>
    </source>
</evidence>
<evidence type="ECO:0000313" key="10">
    <source>
        <dbReference type="EMBL" id="CCG22675.1"/>
    </source>
</evidence>
<dbReference type="GO" id="GO:0008168">
    <property type="term" value="F:methyltransferase activity"/>
    <property type="evidence" value="ECO:0007669"/>
    <property type="project" value="UniProtKB-KW"/>
</dbReference>
<dbReference type="OrthoDB" id="436852at2759"/>
<dbReference type="Proteomes" id="UP000005018">
    <property type="component" value="Chromosome 2"/>
</dbReference>
<dbReference type="GO" id="GO:0045893">
    <property type="term" value="P:positive regulation of DNA-templated transcription"/>
    <property type="evidence" value="ECO:0007669"/>
    <property type="project" value="TreeGrafter"/>
</dbReference>
<dbReference type="InterPro" id="IPR013083">
    <property type="entry name" value="Znf_RING/FYVE/PHD"/>
</dbReference>
<dbReference type="AlphaFoldDB" id="H8X0G3"/>
<dbReference type="Pfam" id="PF00628">
    <property type="entry name" value="PHD"/>
    <property type="match status" value="1"/>
</dbReference>
<keyword evidence="7" id="KW-0175">Coiled coil</keyword>
<keyword evidence="3 6" id="KW-0863">Zinc-finger</keyword>
<dbReference type="SMART" id="SM00249">
    <property type="entry name" value="PHD"/>
    <property type="match status" value="1"/>
</dbReference>
<dbReference type="PROSITE" id="PS01359">
    <property type="entry name" value="ZF_PHD_1"/>
    <property type="match status" value="1"/>
</dbReference>
<dbReference type="InterPro" id="IPR037869">
    <property type="entry name" value="Spp1/CFP1"/>
</dbReference>
<evidence type="ECO:0000256" key="7">
    <source>
        <dbReference type="SAM" id="Coils"/>
    </source>
</evidence>
<dbReference type="GeneID" id="14538769"/>
<dbReference type="PANTHER" id="PTHR46174:SF1">
    <property type="entry name" value="CXXC-TYPE ZINC FINGER PROTEIN 1"/>
    <property type="match status" value="1"/>
</dbReference>
<dbReference type="InterPro" id="IPR019786">
    <property type="entry name" value="Zinc_finger_PHD-type_CS"/>
</dbReference>
<comment type="subcellular location">
    <subcellularLocation>
        <location evidence="1">Nucleus</location>
    </subcellularLocation>
</comment>
<dbReference type="HOGENOM" id="CLU_045707_0_0_1"/>
<proteinExistence type="predicted"/>
<gene>
    <name evidence="10" type="ORF">CORT_0B09710</name>
</gene>
<evidence type="ECO:0000256" key="8">
    <source>
        <dbReference type="SAM" id="MobiDB-lite"/>
    </source>
</evidence>
<name>H8X0G3_CANO9</name>
<dbReference type="eggNOG" id="KOG1632">
    <property type="taxonomic scope" value="Eukaryota"/>
</dbReference>
<dbReference type="SUPFAM" id="SSF57903">
    <property type="entry name" value="FYVE/PHD zinc finger"/>
    <property type="match status" value="1"/>
</dbReference>
<reference evidence="10 11" key="1">
    <citation type="journal article" date="2012" name="PLoS ONE">
        <title>Sequence and analysis of the genome of the pathogenic yeast Candida orthopsilosis.</title>
        <authorList>
            <person name="Riccombeni A."/>
            <person name="Vidanes G."/>
            <person name="Proux-Wera E."/>
            <person name="Wolfe K.H."/>
            <person name="Butler G."/>
        </authorList>
    </citation>
    <scope>NUCLEOTIDE SEQUENCE [LARGE SCALE GENOMIC DNA]</scope>
    <source>
        <strain evidence="10 11">Co 90-125</strain>
    </source>
</reference>
<evidence type="ECO:0000256" key="6">
    <source>
        <dbReference type="PROSITE-ProRule" id="PRU00146"/>
    </source>
</evidence>
<keyword evidence="4" id="KW-0862">Zinc</keyword>
<sequence>MSTEIDLHTPHHEAHSHPLKRKKSSQSTSSSKRHKHATVKTEMEDIEESSEEIAKQYKKYTNAPKYDLNSEELYCVCRKSDEGELMIACDGCEEWFHAKCMNIRPELSNLIAKFYCKFCVWKGEGVTLWKRKCRLDYCYEPIKEHSKYCSHEHGKEYMRSLLLESSLLDQGVIKRVLTHVGNDVDKLHSLGSEFPELEEVKAFRQDETKLDQLSQAVREQVESLQRKIDGVKQQKQMQIQEQERLQSVKENTKVINEKLSTLIFPDAEDVKQTKTKSKKGKQKKRVDLCLCSKGEHSLIQEIASSDEMLEQIAAKVKKRISEDSEEEEDEEEVNDDDPDWFQNQICIRDKKKCYRHNGWWNLFYDDTEKLLDQLKSKESVIEKQIDDVLRNYSIAKYNNK</sequence>
<dbReference type="EMBL" id="HE681720">
    <property type="protein sequence ID" value="CCG22675.1"/>
    <property type="molecule type" value="Genomic_DNA"/>
</dbReference>
<feature type="coiled-coil region" evidence="7">
    <location>
        <begin position="214"/>
        <end position="241"/>
    </location>
</feature>
<dbReference type="Gene3D" id="3.30.40.10">
    <property type="entry name" value="Zinc/RING finger domain, C3HC4 (zinc finger)"/>
    <property type="match status" value="1"/>
</dbReference>
<dbReference type="GO" id="GO:0008270">
    <property type="term" value="F:zinc ion binding"/>
    <property type="evidence" value="ECO:0007669"/>
    <property type="project" value="UniProtKB-KW"/>
</dbReference>
<evidence type="ECO:0000256" key="4">
    <source>
        <dbReference type="ARBA" id="ARBA00022833"/>
    </source>
</evidence>
<keyword evidence="10" id="KW-0808">Transferase</keyword>
<dbReference type="RefSeq" id="XP_003868110.1">
    <property type="nucleotide sequence ID" value="XM_003868062.1"/>
</dbReference>
<dbReference type="GO" id="GO:0048188">
    <property type="term" value="C:Set1C/COMPASS complex"/>
    <property type="evidence" value="ECO:0007669"/>
    <property type="project" value="InterPro"/>
</dbReference>
<evidence type="ECO:0000256" key="2">
    <source>
        <dbReference type="ARBA" id="ARBA00022723"/>
    </source>
</evidence>
<feature type="region of interest" description="Disordered" evidence="8">
    <location>
        <begin position="1"/>
        <end position="45"/>
    </location>
</feature>
<keyword evidence="2" id="KW-0479">Metal-binding</keyword>
<organism evidence="10 11">
    <name type="scientific">Candida orthopsilosis (strain 90-125)</name>
    <name type="common">Yeast</name>
    <dbReference type="NCBI Taxonomy" id="1136231"/>
    <lineage>
        <taxon>Eukaryota</taxon>
        <taxon>Fungi</taxon>
        <taxon>Dikarya</taxon>
        <taxon>Ascomycota</taxon>
        <taxon>Saccharomycotina</taxon>
        <taxon>Pichiomycetes</taxon>
        <taxon>Debaryomycetaceae</taxon>
        <taxon>Candida/Lodderomyces clade</taxon>
        <taxon>Candida</taxon>
    </lineage>
</organism>
<feature type="coiled-coil region" evidence="7">
    <location>
        <begin position="364"/>
        <end position="391"/>
    </location>
</feature>
<protein>
    <submittedName>
        <fullName evidence="10">Spp1 histone methyltransferase</fullName>
    </submittedName>
</protein>
<dbReference type="InterPro" id="IPR001965">
    <property type="entry name" value="Znf_PHD"/>
</dbReference>
<keyword evidence="10" id="KW-0489">Methyltransferase</keyword>
<feature type="compositionally biased region" description="Basic and acidic residues" evidence="8">
    <location>
        <begin position="1"/>
        <end position="16"/>
    </location>
</feature>